<comment type="caution">
    <text evidence="1">The sequence shown here is derived from an EMBL/GenBank/DDBJ whole genome shotgun (WGS) entry which is preliminary data.</text>
</comment>
<sequence length="91" mass="10442">MVLNTNQVSSKYLKMKLARRYASTSTDGVMNDSQIVEFKNTGLKEGESLDDGICRLGIYKKNGFVPVSITDGFPQRFNLLFYRNDFIFKIF</sequence>
<organism evidence="1 2">
    <name type="scientific">Pocillopora meandrina</name>
    <dbReference type="NCBI Taxonomy" id="46732"/>
    <lineage>
        <taxon>Eukaryota</taxon>
        <taxon>Metazoa</taxon>
        <taxon>Cnidaria</taxon>
        <taxon>Anthozoa</taxon>
        <taxon>Hexacorallia</taxon>
        <taxon>Scleractinia</taxon>
        <taxon>Astrocoeniina</taxon>
        <taxon>Pocilloporidae</taxon>
        <taxon>Pocillopora</taxon>
    </lineage>
</organism>
<evidence type="ECO:0000313" key="1">
    <source>
        <dbReference type="EMBL" id="CAH3112852.1"/>
    </source>
</evidence>
<name>A0AAU9WHW6_9CNID</name>
<evidence type="ECO:0000313" key="2">
    <source>
        <dbReference type="Proteomes" id="UP001159428"/>
    </source>
</evidence>
<gene>
    <name evidence="1" type="ORF">PMEA_00004683</name>
</gene>
<dbReference type="EMBL" id="CALNXJ010000013">
    <property type="protein sequence ID" value="CAH3112852.1"/>
    <property type="molecule type" value="Genomic_DNA"/>
</dbReference>
<dbReference type="Proteomes" id="UP001159428">
    <property type="component" value="Unassembled WGS sequence"/>
</dbReference>
<dbReference type="AlphaFoldDB" id="A0AAU9WHW6"/>
<reference evidence="1 2" key="1">
    <citation type="submission" date="2022-05" db="EMBL/GenBank/DDBJ databases">
        <authorList>
            <consortium name="Genoscope - CEA"/>
            <person name="William W."/>
        </authorList>
    </citation>
    <scope>NUCLEOTIDE SEQUENCE [LARGE SCALE GENOMIC DNA]</scope>
</reference>
<protein>
    <submittedName>
        <fullName evidence="1">Uncharacterized protein</fullName>
    </submittedName>
</protein>
<keyword evidence="2" id="KW-1185">Reference proteome</keyword>
<proteinExistence type="predicted"/>
<accession>A0AAU9WHW6</accession>